<reference evidence="8" key="1">
    <citation type="submission" date="2022-06" db="EMBL/GenBank/DDBJ databases">
        <title>Limimaricola sediminis sp. nov., isolated from an intertidal sediment.</title>
        <authorList>
            <person name="Shao X."/>
        </authorList>
    </citation>
    <scope>NUCLEOTIDE SEQUENCE</scope>
    <source>
        <strain evidence="8">ASW11-118</strain>
    </source>
</reference>
<dbReference type="PANTHER" id="PTHR43033">
    <property type="entry name" value="TRNA(ILE)-LYSIDINE SYNTHASE-RELATED"/>
    <property type="match status" value="1"/>
</dbReference>
<keyword evidence="9" id="KW-1185">Reference proteome</keyword>
<dbReference type="InterPro" id="IPR012094">
    <property type="entry name" value="tRNA_Ile_lys_synt"/>
</dbReference>
<feature type="non-terminal residue" evidence="8">
    <location>
        <position position="286"/>
    </location>
</feature>
<accession>A0A9X2FPG3</accession>
<evidence type="ECO:0000256" key="2">
    <source>
        <dbReference type="ARBA" id="ARBA00022598"/>
    </source>
</evidence>
<organism evidence="8 9">
    <name type="scientific">Limimaricola litoreus</name>
    <dbReference type="NCBI Taxonomy" id="2955316"/>
    <lineage>
        <taxon>Bacteria</taxon>
        <taxon>Pseudomonadati</taxon>
        <taxon>Pseudomonadota</taxon>
        <taxon>Alphaproteobacteria</taxon>
        <taxon>Rhodobacterales</taxon>
        <taxon>Paracoccaceae</taxon>
        <taxon>Limimaricola</taxon>
    </lineage>
</organism>
<comment type="catalytic activity">
    <reaction evidence="6">
        <text>cytidine(34) in tRNA(Ile2) + L-lysine + ATP = lysidine(34) in tRNA(Ile2) + AMP + diphosphate + H(+)</text>
        <dbReference type="Rhea" id="RHEA:43744"/>
        <dbReference type="Rhea" id="RHEA-COMP:10625"/>
        <dbReference type="Rhea" id="RHEA-COMP:10670"/>
        <dbReference type="ChEBI" id="CHEBI:15378"/>
        <dbReference type="ChEBI" id="CHEBI:30616"/>
        <dbReference type="ChEBI" id="CHEBI:32551"/>
        <dbReference type="ChEBI" id="CHEBI:33019"/>
        <dbReference type="ChEBI" id="CHEBI:82748"/>
        <dbReference type="ChEBI" id="CHEBI:83665"/>
        <dbReference type="ChEBI" id="CHEBI:456215"/>
        <dbReference type="EC" id="6.3.4.19"/>
    </reaction>
</comment>
<dbReference type="SUPFAM" id="SSF52402">
    <property type="entry name" value="Adenine nucleotide alpha hydrolases-like"/>
    <property type="match status" value="1"/>
</dbReference>
<dbReference type="EC" id="6.3.4.19" evidence="1"/>
<gene>
    <name evidence="8" type="primary">tilS</name>
    <name evidence="8" type="ORF">NHG85_02750</name>
</gene>
<dbReference type="InterPro" id="IPR012795">
    <property type="entry name" value="tRNA_Ile_lys_synt_N"/>
</dbReference>
<protein>
    <recommendedName>
        <fullName evidence="1">tRNA(Ile)-lysidine synthetase</fullName>
        <ecNumber evidence="1">6.3.4.19</ecNumber>
    </recommendedName>
</protein>
<evidence type="ECO:0000256" key="5">
    <source>
        <dbReference type="ARBA" id="ARBA00022840"/>
    </source>
</evidence>
<dbReference type="RefSeq" id="WP_253329599.1">
    <property type="nucleotide sequence ID" value="NZ_JAMYXC010000033.1"/>
</dbReference>
<dbReference type="Pfam" id="PF01171">
    <property type="entry name" value="ATP_bind_3"/>
    <property type="match status" value="1"/>
</dbReference>
<dbReference type="InterPro" id="IPR014729">
    <property type="entry name" value="Rossmann-like_a/b/a_fold"/>
</dbReference>
<evidence type="ECO:0000259" key="7">
    <source>
        <dbReference type="Pfam" id="PF01171"/>
    </source>
</evidence>
<keyword evidence="4" id="KW-0547">Nucleotide-binding</keyword>
<name>A0A9X2FPG3_9RHOB</name>
<dbReference type="NCBIfam" id="TIGR02432">
    <property type="entry name" value="lysidine_TilS_N"/>
    <property type="match status" value="1"/>
</dbReference>
<evidence type="ECO:0000256" key="1">
    <source>
        <dbReference type="ARBA" id="ARBA00013267"/>
    </source>
</evidence>
<dbReference type="InterPro" id="IPR011063">
    <property type="entry name" value="TilS/TtcA_N"/>
</dbReference>
<keyword evidence="3" id="KW-0819">tRNA processing</keyword>
<keyword evidence="5" id="KW-0067">ATP-binding</keyword>
<proteinExistence type="inferred from homology"/>
<dbReference type="PANTHER" id="PTHR43033:SF1">
    <property type="entry name" value="TRNA(ILE)-LYSIDINE SYNTHASE-RELATED"/>
    <property type="match status" value="1"/>
</dbReference>
<dbReference type="GO" id="GO:0008033">
    <property type="term" value="P:tRNA processing"/>
    <property type="evidence" value="ECO:0007669"/>
    <property type="project" value="UniProtKB-KW"/>
</dbReference>
<dbReference type="Gene3D" id="3.40.50.620">
    <property type="entry name" value="HUPs"/>
    <property type="match status" value="1"/>
</dbReference>
<dbReference type="HAMAP" id="MF_01161">
    <property type="entry name" value="tRNA_Ile_lys_synt"/>
    <property type="match status" value="1"/>
</dbReference>
<dbReference type="CDD" id="cd01992">
    <property type="entry name" value="TilS_N"/>
    <property type="match status" value="1"/>
</dbReference>
<feature type="domain" description="tRNA(Ile)-lysidine/2-thiocytidine synthase N-terminal" evidence="7">
    <location>
        <begin position="27"/>
        <end position="203"/>
    </location>
</feature>
<evidence type="ECO:0000313" key="8">
    <source>
        <dbReference type="EMBL" id="MCP1167455.1"/>
    </source>
</evidence>
<dbReference type="Proteomes" id="UP001139477">
    <property type="component" value="Unassembled WGS sequence"/>
</dbReference>
<evidence type="ECO:0000256" key="6">
    <source>
        <dbReference type="ARBA" id="ARBA00048539"/>
    </source>
</evidence>
<sequence length="286" mass="30832">MTAAAEDILAAAARCLEAELSSRGLGLAVSGGGDSMALLHALAPMARDRGIAVRVATVDHGLRDGARAEAERVARDCAILGLPHEILDWTGWEGRGNLQDAARRARRALLTDWARRHGLEAVALGHTLDDQAETVLMRLARGSGVDGLSAMSPIRHEDGLVWLRPFLGLRRAALRDWLSERGLGWDEDPSNADPRFQRVRARAALRDLAPLGIDAQGLADTAQRMAMAREALEAPAADLSRRALRLRAGAVEIDAALLGRAPEETRLRLVSAAIGWIAGRAYRPRI</sequence>
<dbReference type="EMBL" id="JAMYXC010000033">
    <property type="protein sequence ID" value="MCP1167455.1"/>
    <property type="molecule type" value="Genomic_DNA"/>
</dbReference>
<dbReference type="GO" id="GO:0005524">
    <property type="term" value="F:ATP binding"/>
    <property type="evidence" value="ECO:0007669"/>
    <property type="project" value="UniProtKB-KW"/>
</dbReference>
<evidence type="ECO:0000256" key="4">
    <source>
        <dbReference type="ARBA" id="ARBA00022741"/>
    </source>
</evidence>
<comment type="caution">
    <text evidence="8">The sequence shown here is derived from an EMBL/GenBank/DDBJ whole genome shotgun (WGS) entry which is preliminary data.</text>
</comment>
<evidence type="ECO:0000256" key="3">
    <source>
        <dbReference type="ARBA" id="ARBA00022694"/>
    </source>
</evidence>
<evidence type="ECO:0000313" key="9">
    <source>
        <dbReference type="Proteomes" id="UP001139477"/>
    </source>
</evidence>
<dbReference type="GO" id="GO:0032267">
    <property type="term" value="F:tRNA(Ile)-lysidine synthase activity"/>
    <property type="evidence" value="ECO:0007669"/>
    <property type="project" value="UniProtKB-EC"/>
</dbReference>
<keyword evidence="2 8" id="KW-0436">Ligase</keyword>
<dbReference type="AlphaFoldDB" id="A0A9X2FPG3"/>